<dbReference type="RefSeq" id="WP_052517195.1">
    <property type="nucleotide sequence ID" value="NZ_JACIER010000010.1"/>
</dbReference>
<gene>
    <name evidence="2" type="ORF">GGR06_002526</name>
</gene>
<keyword evidence="3" id="KW-1185">Reference proteome</keyword>
<dbReference type="PANTHER" id="PTHR37833">
    <property type="entry name" value="LIPOPROTEIN-RELATED"/>
    <property type="match status" value="1"/>
</dbReference>
<protein>
    <recommendedName>
        <fullName evidence="4">DUF1573 domain-containing protein</fullName>
    </recommendedName>
</protein>
<feature type="signal peptide" evidence="1">
    <location>
        <begin position="1"/>
        <end position="21"/>
    </location>
</feature>
<keyword evidence="1" id="KW-0732">Signal</keyword>
<sequence>MKPIVLSITVLFLLFSSFLKAQTPVFSEAIRFEEKIFDFGKINEVDGVASHIFKFKNTSKEPVFINAVNSGCSCVQFEFSKEPVRANGTGWVKVSYNPAYRPGFFSKEIVVLSNNNAAYTRIWVKGTVNPYEHPVEENYSYNYGNGLWMNLKVLAFGTVQVNERKTIKLKYANDSDRDINLTFVTVGGNADIHYSAPKLVKAKERGEMNVTYYCTKPLVGMQETSVYPVVDDKALNQPLKVIAIGK</sequence>
<dbReference type="PANTHER" id="PTHR37833:SF1">
    <property type="entry name" value="SIGNAL PEPTIDE PROTEIN"/>
    <property type="match status" value="1"/>
</dbReference>
<dbReference type="InterPro" id="IPR013783">
    <property type="entry name" value="Ig-like_fold"/>
</dbReference>
<proteinExistence type="predicted"/>
<accession>A0A840D2U1</accession>
<dbReference type="EMBL" id="JACIER010000010">
    <property type="protein sequence ID" value="MBB4044728.1"/>
    <property type="molecule type" value="Genomic_DNA"/>
</dbReference>
<dbReference type="AlphaFoldDB" id="A0A840D2U1"/>
<dbReference type="Pfam" id="PF07610">
    <property type="entry name" value="DUF1573"/>
    <property type="match status" value="1"/>
</dbReference>
<evidence type="ECO:0000313" key="3">
    <source>
        <dbReference type="Proteomes" id="UP000560658"/>
    </source>
</evidence>
<evidence type="ECO:0000313" key="2">
    <source>
        <dbReference type="EMBL" id="MBB4044728.1"/>
    </source>
</evidence>
<evidence type="ECO:0008006" key="4">
    <source>
        <dbReference type="Google" id="ProtNLM"/>
    </source>
</evidence>
<reference evidence="2" key="1">
    <citation type="submission" date="2020-08" db="EMBL/GenBank/DDBJ databases">
        <title>Genomic Encyclopedia of Type Strains, Phase IV (KMG-IV): sequencing the most valuable type-strain genomes for metagenomic binning, comparative biology and taxonomic classification.</title>
        <authorList>
            <person name="Goeker M."/>
        </authorList>
    </citation>
    <scope>NUCLEOTIDE SEQUENCE [LARGE SCALE GENOMIC DNA]</scope>
    <source>
        <strain evidence="2">DSM 105720</strain>
    </source>
</reference>
<dbReference type="InterPro" id="IPR011467">
    <property type="entry name" value="DUF1573"/>
</dbReference>
<comment type="caution">
    <text evidence="2">The sequence shown here is derived from an EMBL/GenBank/DDBJ whole genome shotgun (WGS) entry which is preliminary data.</text>
</comment>
<name>A0A840D2U1_9BACE</name>
<feature type="chain" id="PRO_5032490788" description="DUF1573 domain-containing protein" evidence="1">
    <location>
        <begin position="22"/>
        <end position="246"/>
    </location>
</feature>
<dbReference type="Gene3D" id="2.60.40.10">
    <property type="entry name" value="Immunoglobulins"/>
    <property type="match status" value="2"/>
</dbReference>
<dbReference type="Proteomes" id="UP000560658">
    <property type="component" value="Unassembled WGS sequence"/>
</dbReference>
<evidence type="ECO:0000256" key="1">
    <source>
        <dbReference type="SAM" id="SignalP"/>
    </source>
</evidence>
<organism evidence="2 3">
    <name type="scientific">Bacteroides reticulotermitis</name>
    <dbReference type="NCBI Taxonomy" id="1133319"/>
    <lineage>
        <taxon>Bacteria</taxon>
        <taxon>Pseudomonadati</taxon>
        <taxon>Bacteroidota</taxon>
        <taxon>Bacteroidia</taxon>
        <taxon>Bacteroidales</taxon>
        <taxon>Bacteroidaceae</taxon>
        <taxon>Bacteroides</taxon>
    </lineage>
</organism>